<evidence type="ECO:0000256" key="2">
    <source>
        <dbReference type="ARBA" id="ARBA00023125"/>
    </source>
</evidence>
<dbReference type="Proteomes" id="UP001501321">
    <property type="component" value="Unassembled WGS sequence"/>
</dbReference>
<feature type="domain" description="HTH asnC-type" evidence="4">
    <location>
        <begin position="7"/>
        <end position="68"/>
    </location>
</feature>
<dbReference type="EMBL" id="BAABFC010000011">
    <property type="protein sequence ID" value="GAA4498394.1"/>
    <property type="molecule type" value="Genomic_DNA"/>
</dbReference>
<dbReference type="NCBIfam" id="NF008384">
    <property type="entry name" value="PRK11179.1"/>
    <property type="match status" value="1"/>
</dbReference>
<dbReference type="CDD" id="cd00090">
    <property type="entry name" value="HTH_ARSR"/>
    <property type="match status" value="1"/>
</dbReference>
<evidence type="ECO:0000256" key="3">
    <source>
        <dbReference type="ARBA" id="ARBA00023163"/>
    </source>
</evidence>
<dbReference type="RefSeq" id="WP_345011981.1">
    <property type="nucleotide sequence ID" value="NZ_BAABFC010000011.1"/>
</dbReference>
<dbReference type="InterPro" id="IPR036390">
    <property type="entry name" value="WH_DNA-bd_sf"/>
</dbReference>
<evidence type="ECO:0000313" key="5">
    <source>
        <dbReference type="EMBL" id="GAA4498394.1"/>
    </source>
</evidence>
<dbReference type="InterPro" id="IPR011008">
    <property type="entry name" value="Dimeric_a/b-barrel"/>
</dbReference>
<sequence>MAAHYQIDDLDRKILTALVDNARTPYAELAKLNGVSPATIHVRVEKLRQAGIITGAQITLDPQSLGFDVCCFIGINLKSAKDYGRAIEQLHRLPEVTEAHYTTGHYNIFIKVRTRSIDELHQLLINRIQSIDEIQSTETLISLSSPIQRQISL</sequence>
<comment type="caution">
    <text evidence="5">The sequence shown here is derived from an EMBL/GenBank/DDBJ whole genome shotgun (WGS) entry which is preliminary data.</text>
</comment>
<dbReference type="InterPro" id="IPR019887">
    <property type="entry name" value="Tscrpt_reg_AsnC/Lrp_C"/>
</dbReference>
<dbReference type="InterPro" id="IPR011991">
    <property type="entry name" value="ArsR-like_HTH"/>
</dbReference>
<dbReference type="InterPro" id="IPR036388">
    <property type="entry name" value="WH-like_DNA-bd_sf"/>
</dbReference>
<dbReference type="PROSITE" id="PS50956">
    <property type="entry name" value="HTH_ASNC_2"/>
    <property type="match status" value="1"/>
</dbReference>
<keyword evidence="6" id="KW-1185">Reference proteome</keyword>
<gene>
    <name evidence="5" type="primary">asnC</name>
    <name evidence="5" type="ORF">GCM10023095_16750</name>
</gene>
<dbReference type="SUPFAM" id="SSF54909">
    <property type="entry name" value="Dimeric alpha+beta barrel"/>
    <property type="match status" value="1"/>
</dbReference>
<reference evidence="6" key="1">
    <citation type="journal article" date="2019" name="Int. J. Syst. Evol. Microbiol.">
        <title>The Global Catalogue of Microorganisms (GCM) 10K type strain sequencing project: providing services to taxonomists for standard genome sequencing and annotation.</title>
        <authorList>
            <consortium name="The Broad Institute Genomics Platform"/>
            <consortium name="The Broad Institute Genome Sequencing Center for Infectious Disease"/>
            <person name="Wu L."/>
            <person name="Ma J."/>
        </authorList>
    </citation>
    <scope>NUCLEOTIDE SEQUENCE [LARGE SCALE GENOMIC DNA]</scope>
    <source>
        <strain evidence="6">JCM 32226</strain>
    </source>
</reference>
<evidence type="ECO:0000256" key="1">
    <source>
        <dbReference type="ARBA" id="ARBA00023015"/>
    </source>
</evidence>
<keyword evidence="3" id="KW-0804">Transcription</keyword>
<dbReference type="PANTHER" id="PTHR30154">
    <property type="entry name" value="LEUCINE-RESPONSIVE REGULATORY PROTEIN"/>
    <property type="match status" value="1"/>
</dbReference>
<keyword evidence="2" id="KW-0238">DNA-binding</keyword>
<dbReference type="InterPro" id="IPR000485">
    <property type="entry name" value="AsnC-type_HTH_dom"/>
</dbReference>
<dbReference type="Gene3D" id="1.10.10.10">
    <property type="entry name" value="Winged helix-like DNA-binding domain superfamily/Winged helix DNA-binding domain"/>
    <property type="match status" value="1"/>
</dbReference>
<dbReference type="Gene3D" id="3.30.70.920">
    <property type="match status" value="1"/>
</dbReference>
<proteinExistence type="predicted"/>
<protein>
    <submittedName>
        <fullName evidence="5">Transcriptional regulator AsnC</fullName>
    </submittedName>
</protein>
<evidence type="ECO:0000259" key="4">
    <source>
        <dbReference type="PROSITE" id="PS50956"/>
    </source>
</evidence>
<keyword evidence="1" id="KW-0805">Transcription regulation</keyword>
<dbReference type="PRINTS" id="PR00033">
    <property type="entry name" value="HTHASNC"/>
</dbReference>
<dbReference type="SUPFAM" id="SSF46785">
    <property type="entry name" value="Winged helix' DNA-binding domain"/>
    <property type="match status" value="1"/>
</dbReference>
<dbReference type="SMART" id="SM00344">
    <property type="entry name" value="HTH_ASNC"/>
    <property type="match status" value="1"/>
</dbReference>
<evidence type="ECO:0000313" key="6">
    <source>
        <dbReference type="Proteomes" id="UP001501321"/>
    </source>
</evidence>
<dbReference type="Pfam" id="PF01037">
    <property type="entry name" value="AsnC_trans_reg"/>
    <property type="match status" value="1"/>
</dbReference>
<dbReference type="Pfam" id="PF13404">
    <property type="entry name" value="HTH_AsnC-type"/>
    <property type="match status" value="1"/>
</dbReference>
<accession>A0ABP8Q6U4</accession>
<organism evidence="5 6">
    <name type="scientific">Pseudaeromonas paramecii</name>
    <dbReference type="NCBI Taxonomy" id="2138166"/>
    <lineage>
        <taxon>Bacteria</taxon>
        <taxon>Pseudomonadati</taxon>
        <taxon>Pseudomonadota</taxon>
        <taxon>Gammaproteobacteria</taxon>
        <taxon>Aeromonadales</taxon>
        <taxon>Aeromonadaceae</taxon>
        <taxon>Pseudaeromonas</taxon>
    </lineage>
</organism>
<dbReference type="PANTHER" id="PTHR30154:SF34">
    <property type="entry name" value="TRANSCRIPTIONAL REGULATOR AZLB"/>
    <property type="match status" value="1"/>
</dbReference>
<name>A0ABP8Q6U4_9GAMM</name>
<dbReference type="InterPro" id="IPR019888">
    <property type="entry name" value="Tscrpt_reg_AsnC-like"/>
</dbReference>